<dbReference type="InterPro" id="IPR012332">
    <property type="entry name" value="Autotransporter_pectin_lyase_C"/>
</dbReference>
<dbReference type="InterPro" id="IPR005546">
    <property type="entry name" value="Autotransporte_beta"/>
</dbReference>
<keyword evidence="3" id="KW-0378">Hydrolase</keyword>
<dbReference type="RefSeq" id="WP_019965106.1">
    <property type="nucleotide sequence ID" value="NZ_UGSK01000001.1"/>
</dbReference>
<keyword evidence="1" id="KW-0732">Signal</keyword>
<dbReference type="PROSITE" id="PS51208">
    <property type="entry name" value="AUTOTRANSPORTER"/>
    <property type="match status" value="1"/>
</dbReference>
<accession>A0A378ZZK8</accession>
<dbReference type="EMBL" id="UGSK01000001">
    <property type="protein sequence ID" value="SUB02538.1"/>
    <property type="molecule type" value="Genomic_DNA"/>
</dbReference>
<dbReference type="GO" id="GO:0008233">
    <property type="term" value="F:peptidase activity"/>
    <property type="evidence" value="ECO:0007669"/>
    <property type="project" value="UniProtKB-KW"/>
</dbReference>
<dbReference type="GO" id="GO:0019867">
    <property type="term" value="C:outer membrane"/>
    <property type="evidence" value="ECO:0007669"/>
    <property type="project" value="InterPro"/>
</dbReference>
<name>A0A378ZZK8_9HYPH</name>
<organism evidence="3 4">
    <name type="scientific">Pannonibacter phragmitetus</name>
    <dbReference type="NCBI Taxonomy" id="121719"/>
    <lineage>
        <taxon>Bacteria</taxon>
        <taxon>Pseudomonadati</taxon>
        <taxon>Pseudomonadota</taxon>
        <taxon>Alphaproteobacteria</taxon>
        <taxon>Hyphomicrobiales</taxon>
        <taxon>Stappiaceae</taxon>
        <taxon>Pannonibacter</taxon>
    </lineage>
</organism>
<dbReference type="NCBIfam" id="TIGR02601">
    <property type="entry name" value="autotrns_rpt"/>
    <property type="match status" value="4"/>
</dbReference>
<evidence type="ECO:0000256" key="1">
    <source>
        <dbReference type="ARBA" id="ARBA00022729"/>
    </source>
</evidence>
<evidence type="ECO:0000259" key="2">
    <source>
        <dbReference type="PROSITE" id="PS51208"/>
    </source>
</evidence>
<dbReference type="InterPro" id="IPR006315">
    <property type="entry name" value="OM_autotransptr_brl_dom"/>
</dbReference>
<feature type="domain" description="Autotransporter" evidence="2">
    <location>
        <begin position="1383"/>
        <end position="1660"/>
    </location>
</feature>
<sequence length="1660" mass="163725">MTAGDGSLTVDSESVASVIYASPQTAGTYNQTVNLTGTTSINRPDYSGLVMQFGTDSSTPPQYIPVTVNATVNIASGVTASSGAAGGFGTIWVKNDFAGNIAIDNAGTISLQAPNSDVAAISATSNLGAVTITNSGAVTSTGGRGIYADGNHNGTDPATISVTNTATGTVNATTAAIRVIAYNGLASIVNQGEVHSTLFQGLIAWSANGDATITNTGIVTSNTDNAVYATTENGTATITNSGTVTATGDSSLDADRAAIRAPAGYAGLIGSASTTGDIVITNEAAGVVTANRDAAIRAETPQGDITIVNAGTLSGQMGIYADSGQLSGHTNATADTVDGNISVTNSGTVTAQSIGVSLDGTTNRLENSGTITVTHPHGTGVVTGNGNTTIINSGTIAAASATDTAISMGSGTNRLVLTETSSITGIVSTSGTSSTLELTGTGAGTFDASQLSSTGQYQGFTDLAKSGSGTWTLTGSGGSVSGALAVNDGTLALGGAFTAGSVTVGSSTAATLSISGNGALTNGNGVIGGAGGGVGTVQLSGAAASWTSTGELTVGQNGGTGSISVSDGASFTSRRFALSTGSWEAGSGGNGSLTVSGAGTTWTNTGGVDIARTAGSSGSLTISGGASAFIRSTGVYTGAGAQILITGQNTRVEIGNPNDLSQAAWLSSAGGSVTVSDGAYLYASGIYAGSGGSDLVSMTITGAGTVVDAAERIYVGGQNGSRDVDPVNGNGNLTISGGAVVTTSTVGVGMDPKSQGVLTVTGQGTQLWAKANNTYSALGNFYVGYNGTAVVTVSDGAVIKADNEIRVGYDSQGSGKLIIGADAGSAAVAAGSVDTARIVFGTAGGSLVFNHTSQNYLMSQVISGNGSVNAAGGTTFLLGNNTYTGGTRIQGGTLRFVNDSALGAASGAVTFAGGTLSAADTVAVARNLVLESGSNTLDVASGKVLTVSGTISGAAGFTKSGTGTLVLTGTNSYGGGTRIQGGMLSFTSDAALGSAAGAIALEGGTLSAGETISTARGIALEGSQNALDVTGGKVLSLSGTISGAAGFTKSGTGTLVLTGTNTYSGVTTIADGTLQLGDGGTAGSIVGDVVNNATLIFNRSDNYTFSGSISGNGAVLFQGGGRVAFASPYQGAVTIDNSVVTLEQGVRSTSVFTIGNGGKLGGSGTIGGIVANSGAVVAPGYSPGTLVVTGAVSFLGGSVYQVDATPSGRHDLIIASGAVTIESAASVQVLGENGFYRPQTTYAIITSADAVNGTFGSVSSNFALLSPALTYDAKNVYLTLNYNGLTFADFARTDNQRSTARAVMGLPVGDTLYDALAVLSGSEIAPALDQLSGEAYASAGTVIQQQSSYLRDAVGARLRQGFAAHEALASAADAAGPRRSSMGGEHGVTIWAQGHGGWGRAFDGNNAATISSSLAGFLAGVDAGIGENARAGVVAGFSQSRFDVTSRNSSGDIDNYEVGVYGGARFGGVALKGGASYGLHDVSLDRSIAIRGFSASTQSGYRQEAAQVFGEASYGFSAGQVAIEPFAGLAFVHLAGASAQENGTPAALTVRLEDQNTFYTSLGMRAATQVNIMGRTFTPSVSLGWQHAFGDMAPVAAMRFGSSTSPFEVKGVPVARNTALIGLGLSHSFTDRASVQVNYKSQISSKAVENAFSAQMSLKF</sequence>
<dbReference type="InterPro" id="IPR036709">
    <property type="entry name" value="Autotransporte_beta_dom_sf"/>
</dbReference>
<dbReference type="SUPFAM" id="SSF51126">
    <property type="entry name" value="Pectin lyase-like"/>
    <property type="match status" value="1"/>
</dbReference>
<dbReference type="Pfam" id="PF03797">
    <property type="entry name" value="Autotransporter"/>
    <property type="match status" value="1"/>
</dbReference>
<dbReference type="SUPFAM" id="SSF103515">
    <property type="entry name" value="Autotransporter"/>
    <property type="match status" value="1"/>
</dbReference>
<reference evidence="3 4" key="1">
    <citation type="submission" date="2018-06" db="EMBL/GenBank/DDBJ databases">
        <authorList>
            <consortium name="Pathogen Informatics"/>
            <person name="Doyle S."/>
        </authorList>
    </citation>
    <scope>NUCLEOTIDE SEQUENCE [LARGE SCALE GENOMIC DNA]</scope>
    <source>
        <strain evidence="3 4">NCTC13350</strain>
    </source>
</reference>
<dbReference type="Gene3D" id="2.160.20.20">
    <property type="match status" value="1"/>
</dbReference>
<protein>
    <submittedName>
        <fullName evidence="3">Extracellular serine protease</fullName>
        <ecNumber evidence="3">3.4.21.-</ecNumber>
    </submittedName>
</protein>
<dbReference type="InterPro" id="IPR011050">
    <property type="entry name" value="Pectin_lyase_fold/virulence"/>
</dbReference>
<keyword evidence="3" id="KW-0645">Protease</keyword>
<proteinExistence type="predicted"/>
<dbReference type="NCBIfam" id="TIGR04393">
    <property type="entry name" value="rpt_T5SS_PEPC"/>
    <property type="match status" value="1"/>
</dbReference>
<dbReference type="EC" id="3.4.21.-" evidence="3"/>
<evidence type="ECO:0000313" key="4">
    <source>
        <dbReference type="Proteomes" id="UP000255000"/>
    </source>
</evidence>
<gene>
    <name evidence="3" type="ORF">NCTC13350_03499</name>
</gene>
<dbReference type="InterPro" id="IPR013425">
    <property type="entry name" value="Autotrns_rpt"/>
</dbReference>
<dbReference type="InterPro" id="IPR030895">
    <property type="entry name" value="T5SS_PEPC_rpt"/>
</dbReference>
<evidence type="ECO:0000313" key="3">
    <source>
        <dbReference type="EMBL" id="SUB02538.1"/>
    </source>
</evidence>
<dbReference type="Proteomes" id="UP000255000">
    <property type="component" value="Unassembled WGS sequence"/>
</dbReference>
<dbReference type="Pfam" id="PF12951">
    <property type="entry name" value="PATR"/>
    <property type="match status" value="4"/>
</dbReference>
<dbReference type="GO" id="GO:0006508">
    <property type="term" value="P:proteolysis"/>
    <property type="evidence" value="ECO:0007669"/>
    <property type="project" value="UniProtKB-KW"/>
</dbReference>
<dbReference type="Gene3D" id="2.40.128.130">
    <property type="entry name" value="Autotransporter beta-domain"/>
    <property type="match status" value="1"/>
</dbReference>
<dbReference type="SMART" id="SM00869">
    <property type="entry name" value="Autotransporter"/>
    <property type="match status" value="1"/>
</dbReference>
<dbReference type="OrthoDB" id="9804931at2"/>
<dbReference type="NCBIfam" id="TIGR01414">
    <property type="entry name" value="autotrans_barl"/>
    <property type="match status" value="1"/>
</dbReference>